<evidence type="ECO:0000256" key="4">
    <source>
        <dbReference type="ARBA" id="ARBA00023002"/>
    </source>
</evidence>
<dbReference type="SUPFAM" id="SSF50022">
    <property type="entry name" value="ISP domain"/>
    <property type="match status" value="1"/>
</dbReference>
<dbReference type="AlphaFoldDB" id="A0A1T5BID4"/>
<protein>
    <submittedName>
        <fullName evidence="8">Rieske [2Fe-2S] domain-containing protein</fullName>
    </submittedName>
</protein>
<keyword evidence="4" id="KW-0560">Oxidoreductase</keyword>
<dbReference type="PROSITE" id="PS51296">
    <property type="entry name" value="RIESKE"/>
    <property type="match status" value="1"/>
</dbReference>
<dbReference type="GO" id="GO:0016491">
    <property type="term" value="F:oxidoreductase activity"/>
    <property type="evidence" value="ECO:0007669"/>
    <property type="project" value="UniProtKB-KW"/>
</dbReference>
<dbReference type="GO" id="GO:0005506">
    <property type="term" value="F:iron ion binding"/>
    <property type="evidence" value="ECO:0007669"/>
    <property type="project" value="InterPro"/>
</dbReference>
<reference evidence="9" key="1">
    <citation type="submission" date="2017-02" db="EMBL/GenBank/DDBJ databases">
        <authorList>
            <person name="Varghese N."/>
            <person name="Submissions S."/>
        </authorList>
    </citation>
    <scope>NUCLEOTIDE SEQUENCE [LARGE SCALE GENOMIC DNA]</scope>
    <source>
        <strain evidence="9">UM2</strain>
    </source>
</reference>
<keyword evidence="2" id="KW-0001">2Fe-2S</keyword>
<dbReference type="InterPro" id="IPR017941">
    <property type="entry name" value="Rieske_2Fe-2S"/>
</dbReference>
<keyword evidence="9" id="KW-1185">Reference proteome</keyword>
<dbReference type="InterPro" id="IPR036922">
    <property type="entry name" value="Rieske_2Fe-2S_sf"/>
</dbReference>
<evidence type="ECO:0000256" key="1">
    <source>
        <dbReference type="ARBA" id="ARBA00001962"/>
    </source>
</evidence>
<sequence>MNAEDPTLSHIGRSIAEIRAELGVDPVSVEAIRDPTVYELEREKIFRRAWLKVATAWEIPEIGDYKVKEMPVADTSVLIVRGKDGKIRAFHNVCTHRGNKVVPNSDFESFGRARAGVVTCRFHGWVFGTDGPLRSVPMEEGFGKLDKSCLGLREIACDTWEGFVFINFADPPEQSLLDYLGDFARLFGGYPYAESTTVFRYSTVLECNWKVAHQAFSEGYHVPTIHAGSLPGFRGVEHTDFKLMGPHASSTIYGAGMDTAASTAAFAGVLHASEPHRPRPDQLPPGINPTRRTDFQFELPNLFPNLIIHLSAGCGYPGMSFFTHQFWPLDHGRTLWEGTNYFRPARNAAERVAQLHVNALHRNAWLEDTATMEDTFTGIRSGVIDQMYLMDQEFLIRHAVRVHDDFLTA</sequence>
<dbReference type="EMBL" id="FUYM01000003">
    <property type="protein sequence ID" value="SKB47082.1"/>
    <property type="molecule type" value="Genomic_DNA"/>
</dbReference>
<keyword evidence="6" id="KW-0411">Iron-sulfur</keyword>
<comment type="cofactor">
    <cofactor evidence="1">
        <name>Fe cation</name>
        <dbReference type="ChEBI" id="CHEBI:24875"/>
    </cofactor>
</comment>
<dbReference type="GO" id="GO:0051537">
    <property type="term" value="F:2 iron, 2 sulfur cluster binding"/>
    <property type="evidence" value="ECO:0007669"/>
    <property type="project" value="UniProtKB-KW"/>
</dbReference>
<evidence type="ECO:0000256" key="3">
    <source>
        <dbReference type="ARBA" id="ARBA00022723"/>
    </source>
</evidence>
<dbReference type="InterPro" id="IPR001663">
    <property type="entry name" value="Rng_hydr_dOase-A"/>
</dbReference>
<dbReference type="RefSeq" id="WP_079647391.1">
    <property type="nucleotide sequence ID" value="NZ_FUYM01000003.1"/>
</dbReference>
<keyword evidence="5" id="KW-0408">Iron</keyword>
<accession>A0A1T5BID4</accession>
<dbReference type="Pfam" id="PF00355">
    <property type="entry name" value="Rieske"/>
    <property type="match status" value="1"/>
</dbReference>
<dbReference type="Gene3D" id="3.90.380.10">
    <property type="entry name" value="Naphthalene 1,2-dioxygenase Alpha Subunit, Chain A, domain 1"/>
    <property type="match status" value="1"/>
</dbReference>
<evidence type="ECO:0000313" key="8">
    <source>
        <dbReference type="EMBL" id="SKB47082.1"/>
    </source>
</evidence>
<dbReference type="Gene3D" id="2.102.10.10">
    <property type="entry name" value="Rieske [2Fe-2S] iron-sulphur domain"/>
    <property type="match status" value="1"/>
</dbReference>
<dbReference type="CDD" id="cd00680">
    <property type="entry name" value="RHO_alpha_C"/>
    <property type="match status" value="1"/>
</dbReference>
<evidence type="ECO:0000256" key="2">
    <source>
        <dbReference type="ARBA" id="ARBA00022714"/>
    </source>
</evidence>
<dbReference type="PANTHER" id="PTHR43756">
    <property type="entry name" value="CHOLINE MONOOXYGENASE, CHLOROPLASTIC"/>
    <property type="match status" value="1"/>
</dbReference>
<gene>
    <name evidence="8" type="ORF">SAMN06295920_10346</name>
</gene>
<dbReference type="CDD" id="cd03469">
    <property type="entry name" value="Rieske_RO_Alpha_N"/>
    <property type="match status" value="1"/>
</dbReference>
<dbReference type="PANTHER" id="PTHR43756:SF5">
    <property type="entry name" value="CHOLINE MONOOXYGENASE, CHLOROPLASTIC"/>
    <property type="match status" value="1"/>
</dbReference>
<evidence type="ECO:0000313" key="9">
    <source>
        <dbReference type="Proteomes" id="UP000189818"/>
    </source>
</evidence>
<dbReference type="Pfam" id="PF00848">
    <property type="entry name" value="Ring_hydroxyl_A"/>
    <property type="match status" value="1"/>
</dbReference>
<dbReference type="InterPro" id="IPR015879">
    <property type="entry name" value="Ring_hydroxy_dOase_asu_C_dom"/>
</dbReference>
<name>A0A1T5BID4_9SPHN</name>
<organism evidence="8 9">
    <name type="scientific">Rhizorhabdus histidinilytica</name>
    <dbReference type="NCBI Taxonomy" id="439228"/>
    <lineage>
        <taxon>Bacteria</taxon>
        <taxon>Pseudomonadati</taxon>
        <taxon>Pseudomonadota</taxon>
        <taxon>Alphaproteobacteria</taxon>
        <taxon>Sphingomonadales</taxon>
        <taxon>Sphingomonadaceae</taxon>
        <taxon>Rhizorhabdus</taxon>
    </lineage>
</organism>
<dbReference type="PRINTS" id="PR00090">
    <property type="entry name" value="RNGDIOXGNASE"/>
</dbReference>
<dbReference type="OrthoDB" id="7458380at2"/>
<evidence type="ECO:0000256" key="6">
    <source>
        <dbReference type="ARBA" id="ARBA00023014"/>
    </source>
</evidence>
<dbReference type="Proteomes" id="UP000189818">
    <property type="component" value="Unassembled WGS sequence"/>
</dbReference>
<dbReference type="SUPFAM" id="SSF55961">
    <property type="entry name" value="Bet v1-like"/>
    <property type="match status" value="1"/>
</dbReference>
<dbReference type="STRING" id="439228.SAMN06295920_10346"/>
<evidence type="ECO:0000256" key="5">
    <source>
        <dbReference type="ARBA" id="ARBA00023004"/>
    </source>
</evidence>
<feature type="domain" description="Rieske" evidence="7">
    <location>
        <begin position="50"/>
        <end position="166"/>
    </location>
</feature>
<evidence type="ECO:0000259" key="7">
    <source>
        <dbReference type="PROSITE" id="PS51296"/>
    </source>
</evidence>
<keyword evidence="3" id="KW-0479">Metal-binding</keyword>
<proteinExistence type="predicted"/>